<dbReference type="InterPro" id="IPR010319">
    <property type="entry name" value="Transglutaminase-like_Cys_pept"/>
</dbReference>
<feature type="coiled-coil region" evidence="1">
    <location>
        <begin position="255"/>
        <end position="340"/>
    </location>
</feature>
<dbReference type="AlphaFoldDB" id="A0A1G8WSB8"/>
<name>A0A1G8WSB8_9EURY</name>
<dbReference type="PANTHER" id="PTHR39327">
    <property type="match status" value="1"/>
</dbReference>
<dbReference type="STRING" id="2200.GCA_001571405_00832"/>
<keyword evidence="1" id="KW-0175">Coiled coil</keyword>
<gene>
    <name evidence="2" type="ORF">SAMN04488571_10187</name>
</gene>
<dbReference type="OrthoDB" id="110514at2157"/>
<reference evidence="2 3" key="1">
    <citation type="submission" date="2016-10" db="EMBL/GenBank/DDBJ databases">
        <authorList>
            <person name="Varghese N."/>
            <person name="Submissions S."/>
        </authorList>
    </citation>
    <scope>NUCLEOTIDE SEQUENCE [LARGE SCALE GENOMIC DNA]</scope>
    <source>
        <strain evidence="2 3">DSM 2373</strain>
    </source>
</reference>
<protein>
    <recommendedName>
        <fullName evidence="4">Transglutaminase-like superfamily protein</fullName>
    </recommendedName>
</protein>
<dbReference type="Gene3D" id="3.10.620.30">
    <property type="match status" value="1"/>
</dbReference>
<dbReference type="EMBL" id="FNFT01000001">
    <property type="protein sequence ID" value="SDJ81282.1"/>
    <property type="molecule type" value="Genomic_DNA"/>
</dbReference>
<proteinExistence type="predicted"/>
<accession>A0A1G8WSB8</accession>
<evidence type="ECO:0000313" key="2">
    <source>
        <dbReference type="EMBL" id="SDJ81282.1"/>
    </source>
</evidence>
<evidence type="ECO:0000256" key="1">
    <source>
        <dbReference type="SAM" id="Coils"/>
    </source>
</evidence>
<keyword evidence="3" id="KW-1185">Reference proteome</keyword>
<sequence>MWKQALIIPIIVVAVLGAGCLGGFLQPPIVPPAITPIEGASLDRVPVYTFPFEDGEERIGIDPDPAVYAGAKEADRKLYLSINLSKEEWVPIYYRAFIDDPCLEPFYADLLAAFREIRDRKGLDGDRYLELVTAFVQSIPYSTDTSIVEPKFPIETYVDGLGDCDDKSLLLAGLLAREGYAVALFYFEDEAHMAVGVKSNGNLYRETGYAYIETTNASYVGIPPDKLADGTILTTDPLVIPIGDGQRIYTASGEIEMIERALAASRDRAEDLSSELVECFSDLEVQRETLKSLDARLAELAQSGKFQEYNRLVWRYNEKAHEYNDAVEKYNALLEESEAVINLHNHLVTHTHDRPGSYLHARAYLEGNSDAHPVQESRSQTM</sequence>
<organism evidence="2 3">
    <name type="scientific">Methanoculleus thermophilus</name>
    <dbReference type="NCBI Taxonomy" id="2200"/>
    <lineage>
        <taxon>Archaea</taxon>
        <taxon>Methanobacteriati</taxon>
        <taxon>Methanobacteriota</taxon>
        <taxon>Stenosarchaea group</taxon>
        <taxon>Methanomicrobia</taxon>
        <taxon>Methanomicrobiales</taxon>
        <taxon>Methanomicrobiaceae</taxon>
        <taxon>Methanoculleus</taxon>
    </lineage>
</organism>
<dbReference type="Proteomes" id="UP000326500">
    <property type="component" value="Unassembled WGS sequence"/>
</dbReference>
<dbReference type="PANTHER" id="PTHR39327:SF1">
    <property type="entry name" value="BLR5470 PROTEIN"/>
    <property type="match status" value="1"/>
</dbReference>
<evidence type="ECO:0000313" key="3">
    <source>
        <dbReference type="Proteomes" id="UP000326500"/>
    </source>
</evidence>
<dbReference type="PROSITE" id="PS51257">
    <property type="entry name" value="PROKAR_LIPOPROTEIN"/>
    <property type="match status" value="1"/>
</dbReference>
<dbReference type="RefSeq" id="WP_066955898.1">
    <property type="nucleotide sequence ID" value="NZ_BCNX01000006.1"/>
</dbReference>
<evidence type="ECO:0008006" key="4">
    <source>
        <dbReference type="Google" id="ProtNLM"/>
    </source>
</evidence>